<comment type="caution">
    <text evidence="1">The sequence shown here is derived from an EMBL/GenBank/DDBJ whole genome shotgun (WGS) entry which is preliminary data.</text>
</comment>
<dbReference type="InterPro" id="IPR022385">
    <property type="entry name" value="Rhs_assc_core"/>
</dbReference>
<gene>
    <name evidence="1" type="ORF">JI747_018820</name>
</gene>
<dbReference type="RefSeq" id="WP_225690406.1">
    <property type="nucleotide sequence ID" value="NZ_JAERSE020000005.1"/>
</dbReference>
<sequence length="235" mass="26668">MIKYPNSLRNNQEVLENNNNNNNNYPYGLEFEGSSTLNTYDSVSPNYTYSFQGQEKQQETGWNSFKWRNYDPAMGRFFNIDPLSEKYAYQSHYNFSENRVVDGRELEGLEVVLVNDTEHNQPIIKAANSEQYKDNSNTKTIHIFAHGNPLAMYNEKVTSKQKEAGLGTIDSGEKLNDVLNQGSDLWKNSESKDGFTIVLHACRTDCYTLDNKGNVIDLVASLMSESNEMKGGGLQ</sequence>
<evidence type="ECO:0000313" key="2">
    <source>
        <dbReference type="Proteomes" id="UP000618240"/>
    </source>
</evidence>
<protein>
    <recommendedName>
        <fullName evidence="3">RHS repeat-associated core domain-containing protein</fullName>
    </recommendedName>
</protein>
<dbReference type="NCBIfam" id="TIGR03696">
    <property type="entry name" value="Rhs_assc_core"/>
    <property type="match status" value="1"/>
</dbReference>
<evidence type="ECO:0008006" key="3">
    <source>
        <dbReference type="Google" id="ProtNLM"/>
    </source>
</evidence>
<proteinExistence type="predicted"/>
<name>A0ABS8A5G6_9FLAO</name>
<organism evidence="1 2">
    <name type="scientific">Chryseobacterium tagetis</name>
    <dbReference type="NCBI Taxonomy" id="2801334"/>
    <lineage>
        <taxon>Bacteria</taxon>
        <taxon>Pseudomonadati</taxon>
        <taxon>Bacteroidota</taxon>
        <taxon>Flavobacteriia</taxon>
        <taxon>Flavobacteriales</taxon>
        <taxon>Weeksellaceae</taxon>
        <taxon>Chryseobacterium group</taxon>
        <taxon>Chryseobacterium</taxon>
    </lineage>
</organism>
<accession>A0ABS8A5G6</accession>
<evidence type="ECO:0000313" key="1">
    <source>
        <dbReference type="EMBL" id="MCA6069224.1"/>
    </source>
</evidence>
<dbReference type="EMBL" id="JAERSE020000005">
    <property type="protein sequence ID" value="MCA6069224.1"/>
    <property type="molecule type" value="Genomic_DNA"/>
</dbReference>
<reference evidence="1 2" key="1">
    <citation type="submission" date="2021-09" db="EMBL/GenBank/DDBJ databases">
        <title>Genome sequencing and assembly of Chryseobacterium sp. RG1.</title>
        <authorList>
            <person name="Chhetri G."/>
        </authorList>
    </citation>
    <scope>NUCLEOTIDE SEQUENCE [LARGE SCALE GENOMIC DNA]</scope>
    <source>
        <strain evidence="1 2">RG1</strain>
    </source>
</reference>
<dbReference type="Gene3D" id="2.180.10.10">
    <property type="entry name" value="RHS repeat-associated core"/>
    <property type="match status" value="1"/>
</dbReference>
<keyword evidence="2" id="KW-1185">Reference proteome</keyword>
<dbReference type="Proteomes" id="UP000618240">
    <property type="component" value="Unassembled WGS sequence"/>
</dbReference>